<evidence type="ECO:0000313" key="1">
    <source>
        <dbReference type="EMBL" id="QRD92601.1"/>
    </source>
</evidence>
<reference evidence="2" key="1">
    <citation type="journal article" date="2021" name="G3 (Bethesda)">
        <title>Chromosome assembled and annotated genome sequence of Aspergillus flavus NRRL 3357.</title>
        <authorList>
            <person name="Skerker J.M."/>
            <person name="Pianalto K.M."/>
            <person name="Mondo S.J."/>
            <person name="Yang K."/>
            <person name="Arkin A.P."/>
            <person name="Keller N.P."/>
            <person name="Grigoriev I.V."/>
            <person name="Louise Glass N.L."/>
        </authorList>
    </citation>
    <scope>NUCLEOTIDE SEQUENCE [LARGE SCALE GENOMIC DNA]</scope>
    <source>
        <strain evidence="2">ATCC 200026 / FGSC A1120 / IAM 13836 / NRRL 3357 / JCM 12722 / SRRC 167</strain>
    </source>
</reference>
<gene>
    <name evidence="1" type="ORF">F9C07_12560</name>
</gene>
<sequence length="69" mass="7449">MALSTSACYQISESPIPNGAPCTFIYHSTGKSGLRKQYSVTLTYALLVNFACFKTNTKLATMLHAQVAS</sequence>
<protein>
    <submittedName>
        <fullName evidence="1">Uncharacterized protein</fullName>
    </submittedName>
</protein>
<keyword evidence="2" id="KW-1185">Reference proteome</keyword>
<name>A0A7U2MZ72_ASPFN</name>
<proteinExistence type="predicted"/>
<accession>A0A7U2MZ72</accession>
<evidence type="ECO:0000313" key="2">
    <source>
        <dbReference type="Proteomes" id="UP000596276"/>
    </source>
</evidence>
<organism evidence="1 2">
    <name type="scientific">Aspergillus flavus (strain ATCC 200026 / FGSC A1120 / IAM 13836 / NRRL 3357 / JCM 12722 / SRRC 167)</name>
    <dbReference type="NCBI Taxonomy" id="332952"/>
    <lineage>
        <taxon>Eukaryota</taxon>
        <taxon>Fungi</taxon>
        <taxon>Dikarya</taxon>
        <taxon>Ascomycota</taxon>
        <taxon>Pezizomycotina</taxon>
        <taxon>Eurotiomycetes</taxon>
        <taxon>Eurotiomycetidae</taxon>
        <taxon>Eurotiales</taxon>
        <taxon>Aspergillaceae</taxon>
        <taxon>Aspergillus</taxon>
        <taxon>Aspergillus subgen. Circumdati</taxon>
    </lineage>
</organism>
<dbReference type="VEuPathDB" id="FungiDB:F9C07_12560"/>
<dbReference type="Proteomes" id="UP000596276">
    <property type="component" value="Chromosome 8"/>
</dbReference>
<dbReference type="EMBL" id="CP044616">
    <property type="protein sequence ID" value="QRD92601.1"/>
    <property type="molecule type" value="Genomic_DNA"/>
</dbReference>
<dbReference type="AlphaFoldDB" id="A0A7U2MZ72"/>